<dbReference type="Proteomes" id="UP000886595">
    <property type="component" value="Unassembled WGS sequence"/>
</dbReference>
<comment type="caution">
    <text evidence="1">The sequence shown here is derived from an EMBL/GenBank/DDBJ whole genome shotgun (WGS) entry which is preliminary data.</text>
</comment>
<evidence type="ECO:0000313" key="2">
    <source>
        <dbReference type="Proteomes" id="UP000886595"/>
    </source>
</evidence>
<sequence>MIDIFSSAVSQVRWEASTSCPQPLFQGVPRGLRGDLSLSSCLQLTVKGNRCCIPD</sequence>
<dbReference type="AlphaFoldDB" id="A0A8X7WG64"/>
<keyword evidence="2" id="KW-1185">Reference proteome</keyword>
<dbReference type="EMBL" id="JAAMPC010000002">
    <property type="protein sequence ID" value="KAG2328245.1"/>
    <property type="molecule type" value="Genomic_DNA"/>
</dbReference>
<reference evidence="1 2" key="1">
    <citation type="submission" date="2020-02" db="EMBL/GenBank/DDBJ databases">
        <authorList>
            <person name="Ma Q."/>
            <person name="Huang Y."/>
            <person name="Song X."/>
            <person name="Pei D."/>
        </authorList>
    </citation>
    <scope>NUCLEOTIDE SEQUENCE [LARGE SCALE GENOMIC DNA]</scope>
    <source>
        <strain evidence="1">Sxm20200214</strain>
        <tissue evidence="1">Leaf</tissue>
    </source>
</reference>
<gene>
    <name evidence="1" type="ORF">Bca52824_010973</name>
</gene>
<name>A0A8X7WG64_BRACI</name>
<dbReference type="OrthoDB" id="10393750at2759"/>
<accession>A0A8X7WG64</accession>
<organism evidence="1 2">
    <name type="scientific">Brassica carinata</name>
    <name type="common">Ethiopian mustard</name>
    <name type="synonym">Abyssinian cabbage</name>
    <dbReference type="NCBI Taxonomy" id="52824"/>
    <lineage>
        <taxon>Eukaryota</taxon>
        <taxon>Viridiplantae</taxon>
        <taxon>Streptophyta</taxon>
        <taxon>Embryophyta</taxon>
        <taxon>Tracheophyta</taxon>
        <taxon>Spermatophyta</taxon>
        <taxon>Magnoliopsida</taxon>
        <taxon>eudicotyledons</taxon>
        <taxon>Gunneridae</taxon>
        <taxon>Pentapetalae</taxon>
        <taxon>rosids</taxon>
        <taxon>malvids</taxon>
        <taxon>Brassicales</taxon>
        <taxon>Brassicaceae</taxon>
        <taxon>Brassiceae</taxon>
        <taxon>Brassica</taxon>
    </lineage>
</organism>
<protein>
    <submittedName>
        <fullName evidence="1">Uncharacterized protein</fullName>
    </submittedName>
</protein>
<evidence type="ECO:0000313" key="1">
    <source>
        <dbReference type="EMBL" id="KAG2328245.1"/>
    </source>
</evidence>
<proteinExistence type="predicted"/>